<accession>A0A1I4ZP58</accession>
<dbReference type="AlphaFoldDB" id="A0A1I4ZP58"/>
<keyword evidence="7" id="KW-1185">Reference proteome</keyword>
<gene>
    <name evidence="6" type="ORF">SAMN05216219_0967</name>
</gene>
<keyword evidence="2 6" id="KW-0012">Acyltransferase</keyword>
<dbReference type="GO" id="GO:0005886">
    <property type="term" value="C:plasma membrane"/>
    <property type="evidence" value="ECO:0007669"/>
    <property type="project" value="TreeGrafter"/>
</dbReference>
<dbReference type="SMART" id="SM00563">
    <property type="entry name" value="PlsC"/>
    <property type="match status" value="1"/>
</dbReference>
<dbReference type="PANTHER" id="PTHR10434">
    <property type="entry name" value="1-ACYL-SN-GLYCEROL-3-PHOSPHATE ACYLTRANSFERASE"/>
    <property type="match status" value="1"/>
</dbReference>
<feature type="region of interest" description="Disordered" evidence="3">
    <location>
        <begin position="235"/>
        <end position="255"/>
    </location>
</feature>
<dbReference type="CDD" id="cd07989">
    <property type="entry name" value="LPLAT_AGPAT-like"/>
    <property type="match status" value="1"/>
</dbReference>
<dbReference type="Pfam" id="PF01553">
    <property type="entry name" value="Acyltransferase"/>
    <property type="match status" value="1"/>
</dbReference>
<name>A0A1I4ZP58_9MICO</name>
<evidence type="ECO:0000256" key="2">
    <source>
        <dbReference type="ARBA" id="ARBA00023315"/>
    </source>
</evidence>
<sequence length="255" mass="27983">MAVTKTEKRRRASPEKTRPSIYWLLACIALPPARVMMKIRVQDGHKLPVSGPFVLAPNHFSEIDPIVIGIAVWKMGRAPRFMAKAGLFKVPVVGWLLTKSGQIPVERAGSSRDSDPVQAGGRLVEKGQGVVIYPEGSLTRDPDLWPMRGKTGAVRVALTNGIPITPIAHWGTDKVMARYSRKINFFPPKAIDVKVGDPVDLSEFAGRPLDSATLAEATAVVMKHITALLEDLRGEKAPDEPWDPSKHNQKDTGRF</sequence>
<keyword evidence="1 6" id="KW-0808">Transferase</keyword>
<reference evidence="7" key="1">
    <citation type="submission" date="2016-10" db="EMBL/GenBank/DDBJ databases">
        <authorList>
            <person name="Varghese N."/>
            <person name="Submissions S."/>
        </authorList>
    </citation>
    <scope>NUCLEOTIDE SEQUENCE [LARGE SCALE GENOMIC DNA]</scope>
    <source>
        <strain evidence="7">CGMCC 1.11101</strain>
    </source>
</reference>
<evidence type="ECO:0000313" key="6">
    <source>
        <dbReference type="EMBL" id="SFN52051.1"/>
    </source>
</evidence>
<dbReference type="Proteomes" id="UP000198867">
    <property type="component" value="Unassembled WGS sequence"/>
</dbReference>
<dbReference type="STRING" id="995034.SAMN05216219_0967"/>
<feature type="domain" description="Phospholipid/glycerol acyltransferase" evidence="5">
    <location>
        <begin position="53"/>
        <end position="172"/>
    </location>
</feature>
<keyword evidence="4" id="KW-0812">Transmembrane</keyword>
<dbReference type="EMBL" id="FOVM01000002">
    <property type="protein sequence ID" value="SFN52051.1"/>
    <property type="molecule type" value="Genomic_DNA"/>
</dbReference>
<feature type="transmembrane region" description="Helical" evidence="4">
    <location>
        <begin position="20"/>
        <end position="37"/>
    </location>
</feature>
<evidence type="ECO:0000313" key="7">
    <source>
        <dbReference type="Proteomes" id="UP000198867"/>
    </source>
</evidence>
<dbReference type="RefSeq" id="WP_090709312.1">
    <property type="nucleotide sequence ID" value="NZ_FOVM01000002.1"/>
</dbReference>
<dbReference type="GO" id="GO:0006654">
    <property type="term" value="P:phosphatidic acid biosynthetic process"/>
    <property type="evidence" value="ECO:0007669"/>
    <property type="project" value="TreeGrafter"/>
</dbReference>
<evidence type="ECO:0000256" key="3">
    <source>
        <dbReference type="SAM" id="MobiDB-lite"/>
    </source>
</evidence>
<keyword evidence="4" id="KW-0472">Membrane</keyword>
<evidence type="ECO:0000256" key="4">
    <source>
        <dbReference type="SAM" id="Phobius"/>
    </source>
</evidence>
<proteinExistence type="predicted"/>
<dbReference type="InterPro" id="IPR002123">
    <property type="entry name" value="Plipid/glycerol_acylTrfase"/>
</dbReference>
<dbReference type="GO" id="GO:0003841">
    <property type="term" value="F:1-acylglycerol-3-phosphate O-acyltransferase activity"/>
    <property type="evidence" value="ECO:0007669"/>
    <property type="project" value="TreeGrafter"/>
</dbReference>
<evidence type="ECO:0000259" key="5">
    <source>
        <dbReference type="SMART" id="SM00563"/>
    </source>
</evidence>
<keyword evidence="4" id="KW-1133">Transmembrane helix</keyword>
<dbReference type="PANTHER" id="PTHR10434:SF55">
    <property type="entry name" value="POSSIBLE ACYLTRANSFERASE"/>
    <property type="match status" value="1"/>
</dbReference>
<dbReference type="OrthoDB" id="9806008at2"/>
<evidence type="ECO:0000256" key="1">
    <source>
        <dbReference type="ARBA" id="ARBA00022679"/>
    </source>
</evidence>
<dbReference type="SUPFAM" id="SSF69593">
    <property type="entry name" value="Glycerol-3-phosphate (1)-acyltransferase"/>
    <property type="match status" value="1"/>
</dbReference>
<protein>
    <submittedName>
        <fullName evidence="6">1-acyl-sn-glycerol-3-phosphate acyltransferases</fullName>
    </submittedName>
</protein>
<organism evidence="6 7">
    <name type="scientific">Mycetocola miduiensis</name>
    <dbReference type="NCBI Taxonomy" id="995034"/>
    <lineage>
        <taxon>Bacteria</taxon>
        <taxon>Bacillati</taxon>
        <taxon>Actinomycetota</taxon>
        <taxon>Actinomycetes</taxon>
        <taxon>Micrococcales</taxon>
        <taxon>Microbacteriaceae</taxon>
        <taxon>Mycetocola</taxon>
    </lineage>
</organism>